<dbReference type="GO" id="GO:0010073">
    <property type="term" value="P:meristem maintenance"/>
    <property type="evidence" value="ECO:0007669"/>
    <property type="project" value="InterPro"/>
</dbReference>
<evidence type="ECO:0000259" key="1">
    <source>
        <dbReference type="Pfam" id="PF10536"/>
    </source>
</evidence>
<dbReference type="PANTHER" id="PTHR46033">
    <property type="entry name" value="PROTEIN MAIN-LIKE 2"/>
    <property type="match status" value="1"/>
</dbReference>
<keyword evidence="3" id="KW-1185">Reference proteome</keyword>
<dbReference type="AlphaFoldDB" id="A0AAQ3WU37"/>
<dbReference type="InterPro" id="IPR019557">
    <property type="entry name" value="AminoTfrase-like_pln_mobile"/>
</dbReference>
<protein>
    <recommendedName>
        <fullName evidence="1">Aminotransferase-like plant mobile domain-containing protein</fullName>
    </recommendedName>
</protein>
<evidence type="ECO:0000313" key="3">
    <source>
        <dbReference type="Proteomes" id="UP001341281"/>
    </source>
</evidence>
<dbReference type="EMBL" id="CP144749">
    <property type="protein sequence ID" value="WVZ73556.1"/>
    <property type="molecule type" value="Genomic_DNA"/>
</dbReference>
<reference evidence="2 3" key="1">
    <citation type="submission" date="2024-02" db="EMBL/GenBank/DDBJ databases">
        <title>High-quality chromosome-scale genome assembly of Pensacola bahiagrass (Paspalum notatum Flugge var. saurae).</title>
        <authorList>
            <person name="Vega J.M."/>
            <person name="Podio M."/>
            <person name="Orjuela J."/>
            <person name="Siena L.A."/>
            <person name="Pessino S.C."/>
            <person name="Combes M.C."/>
            <person name="Mariac C."/>
            <person name="Albertini E."/>
            <person name="Pupilli F."/>
            <person name="Ortiz J.P.A."/>
            <person name="Leblanc O."/>
        </authorList>
    </citation>
    <scope>NUCLEOTIDE SEQUENCE [LARGE SCALE GENOMIC DNA]</scope>
    <source>
        <strain evidence="2">R1</strain>
        <tissue evidence="2">Leaf</tissue>
    </source>
</reference>
<accession>A0AAQ3WU37</accession>
<sequence>MDDLQERFALVDRDSVHGLLEAHPHIAGLSKKWLLQFRVEYLPEDVDDNSLSRSLEAFLLWMFGYVMINNSHGNCVDRVLMPYARAIAEAEDDELGFAVLAATYEACATPAVSPIHKLFDGLPTASPTVGKTWAHMQVRRVYLEFVKEFDRLHADDMIWEPYSADQIAMRAPLGLSSLSTRDDHLWLTTAPLVYDYMVEPHCPDRVMRQFGFAQPWPIPVGPPRVLANMHRSVPNLYFCTLFIILSRSGLPFSSTWLVKLAPMLQYWAEADEHVVEPIGPHTDESFRAYLAWYQPRMRCHITYAEEN</sequence>
<dbReference type="Proteomes" id="UP001341281">
    <property type="component" value="Chromosome 05"/>
</dbReference>
<dbReference type="PANTHER" id="PTHR46033:SF78">
    <property type="entry name" value="OS06G0232700 PROTEIN"/>
    <property type="match status" value="1"/>
</dbReference>
<name>A0AAQ3WU37_PASNO</name>
<dbReference type="Pfam" id="PF10536">
    <property type="entry name" value="PMD"/>
    <property type="match status" value="1"/>
</dbReference>
<evidence type="ECO:0000313" key="2">
    <source>
        <dbReference type="EMBL" id="WVZ73556.1"/>
    </source>
</evidence>
<proteinExistence type="predicted"/>
<feature type="domain" description="Aminotransferase-like plant mobile" evidence="1">
    <location>
        <begin position="132"/>
        <end position="220"/>
    </location>
</feature>
<organism evidence="2 3">
    <name type="scientific">Paspalum notatum var. saurae</name>
    <dbReference type="NCBI Taxonomy" id="547442"/>
    <lineage>
        <taxon>Eukaryota</taxon>
        <taxon>Viridiplantae</taxon>
        <taxon>Streptophyta</taxon>
        <taxon>Embryophyta</taxon>
        <taxon>Tracheophyta</taxon>
        <taxon>Spermatophyta</taxon>
        <taxon>Magnoliopsida</taxon>
        <taxon>Liliopsida</taxon>
        <taxon>Poales</taxon>
        <taxon>Poaceae</taxon>
        <taxon>PACMAD clade</taxon>
        <taxon>Panicoideae</taxon>
        <taxon>Andropogonodae</taxon>
        <taxon>Paspaleae</taxon>
        <taxon>Paspalinae</taxon>
        <taxon>Paspalum</taxon>
    </lineage>
</organism>
<dbReference type="InterPro" id="IPR044824">
    <property type="entry name" value="MAIN-like"/>
</dbReference>
<gene>
    <name evidence="2" type="ORF">U9M48_021847</name>
</gene>